<evidence type="ECO:0000313" key="2">
    <source>
        <dbReference type="EMBL" id="QQQ19647.1"/>
    </source>
</evidence>
<keyword evidence="1" id="KW-0732">Signal</keyword>
<accession>A0ABX7BPY3</accession>
<protein>
    <submittedName>
        <fullName evidence="2">Uncharacterized protein</fullName>
    </submittedName>
</protein>
<keyword evidence="3" id="KW-1185">Reference proteome</keyword>
<dbReference type="Proteomes" id="UP000595448">
    <property type="component" value="Chromosome"/>
</dbReference>
<dbReference type="RefSeq" id="WP_201103998.1">
    <property type="nucleotide sequence ID" value="NZ_CP067977.1"/>
</dbReference>
<sequence>MRHLFMAGLATVGLIAVAAPASAQSMNVPQIVDTVLGQICVPYADTGNIVAAVTTAQALGYRLDEDESALMLHESPPSAMARLSRRHQGTITLELSYGNGMCSVGIFEGDLSSMSPAAAPHVARLGLQPVLVSQEGQTTTDIAVWRSGTTQLVISRSPYFSPGSELVLSFRLP</sequence>
<gene>
    <name evidence="2" type="ORF">JIP62_06050</name>
</gene>
<evidence type="ECO:0000313" key="3">
    <source>
        <dbReference type="Proteomes" id="UP000595448"/>
    </source>
</evidence>
<proteinExistence type="predicted"/>
<feature type="chain" id="PRO_5045462524" evidence="1">
    <location>
        <begin position="24"/>
        <end position="173"/>
    </location>
</feature>
<dbReference type="EMBL" id="CP067977">
    <property type="protein sequence ID" value="QQQ19647.1"/>
    <property type="molecule type" value="Genomic_DNA"/>
</dbReference>
<organism evidence="2 3">
    <name type="scientific">Brevundimonas vitisensis</name>
    <dbReference type="NCBI Taxonomy" id="2800818"/>
    <lineage>
        <taxon>Bacteria</taxon>
        <taxon>Pseudomonadati</taxon>
        <taxon>Pseudomonadota</taxon>
        <taxon>Alphaproteobacteria</taxon>
        <taxon>Caulobacterales</taxon>
        <taxon>Caulobacteraceae</taxon>
        <taxon>Brevundimonas</taxon>
    </lineage>
</organism>
<feature type="signal peptide" evidence="1">
    <location>
        <begin position="1"/>
        <end position="23"/>
    </location>
</feature>
<name>A0ABX7BPY3_9CAUL</name>
<evidence type="ECO:0000256" key="1">
    <source>
        <dbReference type="SAM" id="SignalP"/>
    </source>
</evidence>
<reference evidence="2 3" key="1">
    <citation type="submission" date="2021-01" db="EMBL/GenBank/DDBJ databases">
        <title>Brevundimonas vitis sp. nov., an bacterium isolated from grape (Vitis vinifera).</title>
        <authorList>
            <person name="Jiang L."/>
            <person name="Lee J."/>
        </authorList>
    </citation>
    <scope>NUCLEOTIDE SEQUENCE [LARGE SCALE GENOMIC DNA]</scope>
    <source>
        <strain evidence="2 3">GRTSA-9</strain>
    </source>
</reference>